<protein>
    <recommendedName>
        <fullName evidence="3">YCII-related domain-containing protein</fullName>
    </recommendedName>
</protein>
<comment type="caution">
    <text evidence="1">The sequence shown here is derived from an EMBL/GenBank/DDBJ whole genome shotgun (WGS) entry which is preliminary data.</text>
</comment>
<name>A0ABU8MF82_9PSEU</name>
<organism evidence="1 2">
    <name type="scientific">Actinomycetospora flava</name>
    <dbReference type="NCBI Taxonomy" id="3129232"/>
    <lineage>
        <taxon>Bacteria</taxon>
        <taxon>Bacillati</taxon>
        <taxon>Actinomycetota</taxon>
        <taxon>Actinomycetes</taxon>
        <taxon>Pseudonocardiales</taxon>
        <taxon>Pseudonocardiaceae</taxon>
        <taxon>Actinomycetospora</taxon>
    </lineage>
</organism>
<keyword evidence="2" id="KW-1185">Reference proteome</keyword>
<gene>
    <name evidence="1" type="ORF">WCD58_29605</name>
</gene>
<dbReference type="InterPro" id="IPR011008">
    <property type="entry name" value="Dimeric_a/b-barrel"/>
</dbReference>
<dbReference type="EMBL" id="JBBEGM010000017">
    <property type="protein sequence ID" value="MEJ2865350.1"/>
    <property type="molecule type" value="Genomic_DNA"/>
</dbReference>
<accession>A0ABU8MF82</accession>
<dbReference type="RefSeq" id="WP_337706724.1">
    <property type="nucleotide sequence ID" value="NZ_JBBEGM010000017.1"/>
</dbReference>
<evidence type="ECO:0008006" key="3">
    <source>
        <dbReference type="Google" id="ProtNLM"/>
    </source>
</evidence>
<reference evidence="1 2" key="1">
    <citation type="submission" date="2024-03" db="EMBL/GenBank/DDBJ databases">
        <title>Actinomycetospora sp. OC33-EN07, a novel actinomycete isolated from wild orchid (Aerides multiflora).</title>
        <authorList>
            <person name="Suriyachadkun C."/>
        </authorList>
    </citation>
    <scope>NUCLEOTIDE SEQUENCE [LARGE SCALE GENOMIC DNA]</scope>
    <source>
        <strain evidence="1 2">OC33-EN07</strain>
    </source>
</reference>
<dbReference type="Proteomes" id="UP001369736">
    <property type="component" value="Unassembled WGS sequence"/>
</dbReference>
<evidence type="ECO:0000313" key="1">
    <source>
        <dbReference type="EMBL" id="MEJ2865350.1"/>
    </source>
</evidence>
<proteinExistence type="predicted"/>
<sequence length="99" mass="10867">MYTMIVGMTLDPARPEDVDRHFYDDVVPWAWQQPGFVSGRWLRSIDNARGQGVVVFDSAPAAEDAAAAVRATQFPPGTAWSIDGVLVFELITEAEAVRS</sequence>
<evidence type="ECO:0000313" key="2">
    <source>
        <dbReference type="Proteomes" id="UP001369736"/>
    </source>
</evidence>
<dbReference type="SUPFAM" id="SSF54909">
    <property type="entry name" value="Dimeric alpha+beta barrel"/>
    <property type="match status" value="1"/>
</dbReference>
<dbReference type="Gene3D" id="3.30.70.100">
    <property type="match status" value="1"/>
</dbReference>